<feature type="transmembrane region" description="Helical" evidence="5">
    <location>
        <begin position="69"/>
        <end position="91"/>
    </location>
</feature>
<sequence>MADTSAAGETGVERDRRMLAEANAAGAGARLKTYVRLSGPGWLQSAITLGGGSLAGALFLGILGGPSMLWLQLVAIVLGVVMLSAISYVTLSTGERPFGMINQHINPVLGWGWLIATMMANIIWCMPQFGLCFEALEQNLGPAVVGDVVQSTPGWKYGVSFVLLAVAMSVLMLSIKGGATAKLFDVFLKALIGMIVLCFFGVVIKLSLEGLVDWGAVLAGFLPDLDQTRHATGDLKALADQLPEEAKQFWESRLVREQRDVMIGAAATAVGINMTFLMPYSLLQRGWDKTFRGLARFDLSTGMAIPYVLVTSCVVIAASQAFHATADDQFLSTDPAQFQESPLFAATEKNLLARVRPDQAAGGLEGLEPAGRDEAIAAMAALPEEEKRLAASLVRRNAFSLSRALEPLLGQELANLVFGLGIFGMGFSTIIILMMINGFVFREAFGQPTSNAAFFVGALVAGVCGALWPYIWRADAQMWLAIFASSFGIMLLPIAYATFFMMMNSRKVLGDDMPRGLSRAVWNVMMVVAVVGAVAAAATSIYNKVSNPNPDAAFVGQAALGVSLAYLAAVVVGFFIKPKPLEAIGD</sequence>
<evidence type="ECO:0000256" key="2">
    <source>
        <dbReference type="ARBA" id="ARBA00022692"/>
    </source>
</evidence>
<dbReference type="InterPro" id="IPR001046">
    <property type="entry name" value="NRAMP_fam"/>
</dbReference>
<dbReference type="GO" id="GO:0046873">
    <property type="term" value="F:metal ion transmembrane transporter activity"/>
    <property type="evidence" value="ECO:0007669"/>
    <property type="project" value="InterPro"/>
</dbReference>
<feature type="transmembrane region" description="Helical" evidence="5">
    <location>
        <begin position="42"/>
        <end position="63"/>
    </location>
</feature>
<feature type="transmembrane region" description="Helical" evidence="5">
    <location>
        <begin position="111"/>
        <end position="136"/>
    </location>
</feature>
<organism evidence="6 7">
    <name type="scientific">Posidoniimonas corsicana</name>
    <dbReference type="NCBI Taxonomy" id="1938618"/>
    <lineage>
        <taxon>Bacteria</taxon>
        <taxon>Pseudomonadati</taxon>
        <taxon>Planctomycetota</taxon>
        <taxon>Planctomycetia</taxon>
        <taxon>Pirellulales</taxon>
        <taxon>Lacipirellulaceae</taxon>
        <taxon>Posidoniimonas</taxon>
    </lineage>
</organism>
<dbReference type="OrthoDB" id="236847at2"/>
<keyword evidence="7" id="KW-1185">Reference proteome</keyword>
<feature type="transmembrane region" description="Helical" evidence="5">
    <location>
        <begin position="156"/>
        <end position="175"/>
    </location>
</feature>
<protein>
    <submittedName>
        <fullName evidence="6">Natural resistance-associated macrophage protein</fullName>
    </submittedName>
</protein>
<dbReference type="Proteomes" id="UP000316714">
    <property type="component" value="Unassembled WGS sequence"/>
</dbReference>
<comment type="caution">
    <text evidence="6">The sequence shown here is derived from an EMBL/GenBank/DDBJ whole genome shotgun (WGS) entry which is preliminary data.</text>
</comment>
<dbReference type="AlphaFoldDB" id="A0A5C5VJI4"/>
<evidence type="ECO:0000313" key="6">
    <source>
        <dbReference type="EMBL" id="TWT38090.1"/>
    </source>
</evidence>
<feature type="transmembrane region" description="Helical" evidence="5">
    <location>
        <begin position="304"/>
        <end position="322"/>
    </location>
</feature>
<accession>A0A5C5VJI4</accession>
<evidence type="ECO:0000256" key="1">
    <source>
        <dbReference type="ARBA" id="ARBA00004141"/>
    </source>
</evidence>
<feature type="transmembrane region" description="Helical" evidence="5">
    <location>
        <begin position="478"/>
        <end position="499"/>
    </location>
</feature>
<dbReference type="Pfam" id="PF01566">
    <property type="entry name" value="Nramp"/>
    <property type="match status" value="1"/>
</dbReference>
<feature type="transmembrane region" description="Helical" evidence="5">
    <location>
        <begin position="416"/>
        <end position="440"/>
    </location>
</feature>
<comment type="subcellular location">
    <subcellularLocation>
        <location evidence="1">Membrane</location>
        <topology evidence="1">Multi-pass membrane protein</topology>
    </subcellularLocation>
</comment>
<keyword evidence="3 5" id="KW-1133">Transmembrane helix</keyword>
<feature type="transmembrane region" description="Helical" evidence="5">
    <location>
        <begin position="554"/>
        <end position="576"/>
    </location>
</feature>
<dbReference type="GO" id="GO:0016020">
    <property type="term" value="C:membrane"/>
    <property type="evidence" value="ECO:0007669"/>
    <property type="project" value="UniProtKB-SubCell"/>
</dbReference>
<feature type="transmembrane region" description="Helical" evidence="5">
    <location>
        <begin position="187"/>
        <end position="208"/>
    </location>
</feature>
<reference evidence="6 7" key="1">
    <citation type="submission" date="2019-02" db="EMBL/GenBank/DDBJ databases">
        <title>Deep-cultivation of Planctomycetes and their phenomic and genomic characterization uncovers novel biology.</title>
        <authorList>
            <person name="Wiegand S."/>
            <person name="Jogler M."/>
            <person name="Boedeker C."/>
            <person name="Pinto D."/>
            <person name="Vollmers J."/>
            <person name="Rivas-Marin E."/>
            <person name="Kohn T."/>
            <person name="Peeters S.H."/>
            <person name="Heuer A."/>
            <person name="Rast P."/>
            <person name="Oberbeckmann S."/>
            <person name="Bunk B."/>
            <person name="Jeske O."/>
            <person name="Meyerdierks A."/>
            <person name="Storesund J.E."/>
            <person name="Kallscheuer N."/>
            <person name="Luecker S."/>
            <person name="Lage O.M."/>
            <person name="Pohl T."/>
            <person name="Merkel B.J."/>
            <person name="Hornburger P."/>
            <person name="Mueller R.-W."/>
            <person name="Bruemmer F."/>
            <person name="Labrenz M."/>
            <person name="Spormann A.M."/>
            <person name="Op Den Camp H."/>
            <person name="Overmann J."/>
            <person name="Amann R."/>
            <person name="Jetten M.S.M."/>
            <person name="Mascher T."/>
            <person name="Medema M.H."/>
            <person name="Devos D.P."/>
            <person name="Kaster A.-K."/>
            <person name="Ovreas L."/>
            <person name="Rohde M."/>
            <person name="Galperin M.Y."/>
            <person name="Jogler C."/>
        </authorList>
    </citation>
    <scope>NUCLEOTIDE SEQUENCE [LARGE SCALE GENOMIC DNA]</scope>
    <source>
        <strain evidence="6 7">KOR34</strain>
    </source>
</reference>
<keyword evidence="4 5" id="KW-0472">Membrane</keyword>
<evidence type="ECO:0000313" key="7">
    <source>
        <dbReference type="Proteomes" id="UP000316714"/>
    </source>
</evidence>
<dbReference type="EMBL" id="SIHJ01000001">
    <property type="protein sequence ID" value="TWT38090.1"/>
    <property type="molecule type" value="Genomic_DNA"/>
</dbReference>
<keyword evidence="2 5" id="KW-0812">Transmembrane</keyword>
<proteinExistence type="predicted"/>
<feature type="transmembrane region" description="Helical" evidence="5">
    <location>
        <begin position="520"/>
        <end position="542"/>
    </location>
</feature>
<feature type="transmembrane region" description="Helical" evidence="5">
    <location>
        <begin position="261"/>
        <end position="283"/>
    </location>
</feature>
<gene>
    <name evidence="6" type="ORF">KOR34_30580</name>
</gene>
<evidence type="ECO:0000256" key="5">
    <source>
        <dbReference type="SAM" id="Phobius"/>
    </source>
</evidence>
<feature type="transmembrane region" description="Helical" evidence="5">
    <location>
        <begin position="452"/>
        <end position="472"/>
    </location>
</feature>
<evidence type="ECO:0000256" key="3">
    <source>
        <dbReference type="ARBA" id="ARBA00022989"/>
    </source>
</evidence>
<dbReference type="RefSeq" id="WP_146565379.1">
    <property type="nucleotide sequence ID" value="NZ_SIHJ01000001.1"/>
</dbReference>
<name>A0A5C5VJI4_9BACT</name>
<evidence type="ECO:0000256" key="4">
    <source>
        <dbReference type="ARBA" id="ARBA00023136"/>
    </source>
</evidence>